<accession>A0A1Y2H5X6</accession>
<reference evidence="1 2" key="1">
    <citation type="submission" date="2016-07" db="EMBL/GenBank/DDBJ databases">
        <title>Pervasive Adenine N6-methylation of Active Genes in Fungi.</title>
        <authorList>
            <consortium name="DOE Joint Genome Institute"/>
            <person name="Mondo S.J."/>
            <person name="Dannebaum R.O."/>
            <person name="Kuo R.C."/>
            <person name="Labutti K."/>
            <person name="Haridas S."/>
            <person name="Kuo A."/>
            <person name="Salamov A."/>
            <person name="Ahrendt S.R."/>
            <person name="Lipzen A."/>
            <person name="Sullivan W."/>
            <person name="Andreopoulos W.B."/>
            <person name="Clum A."/>
            <person name="Lindquist E."/>
            <person name="Daum C."/>
            <person name="Ramamoorthy G.K."/>
            <person name="Gryganskyi A."/>
            <person name="Culley D."/>
            <person name="Magnuson J.K."/>
            <person name="James T.Y."/>
            <person name="O'Malley M.A."/>
            <person name="Stajich J.E."/>
            <person name="Spatafora J.W."/>
            <person name="Visel A."/>
            <person name="Grigoriev I.V."/>
        </authorList>
    </citation>
    <scope>NUCLEOTIDE SEQUENCE [LARGE SCALE GENOMIC DNA]</scope>
    <source>
        <strain evidence="1 2">PL171</strain>
    </source>
</reference>
<dbReference type="Proteomes" id="UP000193411">
    <property type="component" value="Unassembled WGS sequence"/>
</dbReference>
<name>A0A1Y2H5X6_9FUNG</name>
<evidence type="ECO:0000313" key="1">
    <source>
        <dbReference type="EMBL" id="ORZ29925.1"/>
    </source>
</evidence>
<keyword evidence="2" id="KW-1185">Reference proteome</keyword>
<comment type="caution">
    <text evidence="1">The sequence shown here is derived from an EMBL/GenBank/DDBJ whole genome shotgun (WGS) entry which is preliminary data.</text>
</comment>
<dbReference type="EMBL" id="MCFL01000116">
    <property type="protein sequence ID" value="ORZ29925.1"/>
    <property type="molecule type" value="Genomic_DNA"/>
</dbReference>
<dbReference type="AlphaFoldDB" id="A0A1Y2H5X6"/>
<dbReference type="SUPFAM" id="SSF140860">
    <property type="entry name" value="Pseudo ankyrin repeat-like"/>
    <property type="match status" value="1"/>
</dbReference>
<gene>
    <name evidence="1" type="ORF">BCR44DRAFT_23389</name>
</gene>
<sequence length="424" mass="49195">MDSLSLHIVRKFLVQKAEDAPPNWVGLITPDNMQVLKQLPPELVSEVMNQLSHVDGTPELDFQWTKKNDNLFKAYDNAKALDDKFLVNKLISRYVHIFSNTRTLVIHNRVDLLDLQVTNLPRRQWSRKIKEIVTIALSIGQKPVLDWFHCKYSSYFVNNLKFDVESIIKHSKAHLILQWLIDNRVSFKVSSFVVTSASNPQMLDLLKAHFTSTGQQHPRLFRYCKLSMANASANGNIPVLDWWRTHSGPYLKYDHTAIWRAVMRNNIASLNWWFNSGLKLEYPQSILYDALCARSFDAFQWMIDHQLYVMTDFRREVEAAIFNGDLTLVQQVTALAYARQSSWMVHMWILQGIHKRMTNVSHACPINGCLVCSNLVQICAWAPLRISESKLATHFKTHFTQTPFYNNPTFQLYISAQSHHLFQS</sequence>
<protein>
    <submittedName>
        <fullName evidence="1">Uncharacterized protein</fullName>
    </submittedName>
</protein>
<proteinExistence type="predicted"/>
<evidence type="ECO:0000313" key="2">
    <source>
        <dbReference type="Proteomes" id="UP000193411"/>
    </source>
</evidence>
<organism evidence="1 2">
    <name type="scientific">Catenaria anguillulae PL171</name>
    <dbReference type="NCBI Taxonomy" id="765915"/>
    <lineage>
        <taxon>Eukaryota</taxon>
        <taxon>Fungi</taxon>
        <taxon>Fungi incertae sedis</taxon>
        <taxon>Blastocladiomycota</taxon>
        <taxon>Blastocladiomycetes</taxon>
        <taxon>Blastocladiales</taxon>
        <taxon>Catenariaceae</taxon>
        <taxon>Catenaria</taxon>
    </lineage>
</organism>